<dbReference type="GO" id="GO:0030544">
    <property type="term" value="F:Hsp70 protein binding"/>
    <property type="evidence" value="ECO:0007669"/>
    <property type="project" value="InterPro"/>
</dbReference>
<dbReference type="SMART" id="SM00271">
    <property type="entry name" value="DnaJ"/>
    <property type="match status" value="1"/>
</dbReference>
<dbReference type="SUPFAM" id="SSF46565">
    <property type="entry name" value="Chaperone J-domain"/>
    <property type="match status" value="1"/>
</dbReference>
<reference evidence="3" key="2">
    <citation type="submission" date="2025-09" db="UniProtKB">
        <authorList>
            <consortium name="Ensembl"/>
        </authorList>
    </citation>
    <scope>IDENTIFICATION</scope>
</reference>
<dbReference type="Gene3D" id="1.10.287.110">
    <property type="entry name" value="DnaJ domain"/>
    <property type="match status" value="1"/>
</dbReference>
<dbReference type="GeneTree" id="ENSGT00940000160220"/>
<dbReference type="GO" id="GO:0001671">
    <property type="term" value="F:ATPase activator activity"/>
    <property type="evidence" value="ECO:0007669"/>
    <property type="project" value="TreeGrafter"/>
</dbReference>
<dbReference type="PRINTS" id="PR00625">
    <property type="entry name" value="JDOMAIN"/>
</dbReference>
<dbReference type="PANTHER" id="PTHR45168:SF1">
    <property type="entry name" value="DNAJ HOMOLOG SUBFAMILY B MEMBER 2"/>
    <property type="match status" value="1"/>
</dbReference>
<sequence length="128" mass="14752">FARNHQFTMVEYYTALDLPRNASLDDIKKAYRKKALKWHPDKNPENKQYAEQRFKEIAEAYEVLSDSNCHPTTAKTPVAMLLQHCHHSSQSIMSTVIITGGHFLCLKSPGCLFLYLKCFFISLPLKEC</sequence>
<dbReference type="InterPro" id="IPR001623">
    <property type="entry name" value="DnaJ_domain"/>
</dbReference>
<evidence type="ECO:0000313" key="4">
    <source>
        <dbReference type="Proteomes" id="UP000694421"/>
    </source>
</evidence>
<dbReference type="GO" id="GO:0042026">
    <property type="term" value="P:protein refolding"/>
    <property type="evidence" value="ECO:0007669"/>
    <property type="project" value="TreeGrafter"/>
</dbReference>
<accession>A0A8D0BY02</accession>
<reference evidence="3" key="1">
    <citation type="submission" date="2025-08" db="UniProtKB">
        <authorList>
            <consortium name="Ensembl"/>
        </authorList>
    </citation>
    <scope>IDENTIFICATION</scope>
</reference>
<protein>
    <recommendedName>
        <fullName evidence="2">J domain-containing protein</fullName>
    </recommendedName>
</protein>
<dbReference type="GO" id="GO:0005829">
    <property type="term" value="C:cytosol"/>
    <property type="evidence" value="ECO:0007669"/>
    <property type="project" value="TreeGrafter"/>
</dbReference>
<dbReference type="CDD" id="cd06257">
    <property type="entry name" value="DnaJ"/>
    <property type="match status" value="1"/>
</dbReference>
<proteinExistence type="predicted"/>
<dbReference type="GO" id="GO:0036503">
    <property type="term" value="P:ERAD pathway"/>
    <property type="evidence" value="ECO:0007669"/>
    <property type="project" value="TreeGrafter"/>
</dbReference>
<dbReference type="GO" id="GO:0032436">
    <property type="term" value="P:positive regulation of proteasomal ubiquitin-dependent protein catabolic process"/>
    <property type="evidence" value="ECO:0007669"/>
    <property type="project" value="TreeGrafter"/>
</dbReference>
<evidence type="ECO:0000313" key="3">
    <source>
        <dbReference type="Ensembl" id="ENSSMRP00000014112.1"/>
    </source>
</evidence>
<dbReference type="GO" id="GO:0051082">
    <property type="term" value="F:unfolded protein binding"/>
    <property type="evidence" value="ECO:0007669"/>
    <property type="project" value="InterPro"/>
</dbReference>
<dbReference type="InterPro" id="IPR036869">
    <property type="entry name" value="J_dom_sf"/>
</dbReference>
<dbReference type="Proteomes" id="UP000694421">
    <property type="component" value="Unplaced"/>
</dbReference>
<organism evidence="3 4">
    <name type="scientific">Salvator merianae</name>
    <name type="common">Argentine black and white tegu</name>
    <name type="synonym">Tupinambis merianae</name>
    <dbReference type="NCBI Taxonomy" id="96440"/>
    <lineage>
        <taxon>Eukaryota</taxon>
        <taxon>Metazoa</taxon>
        <taxon>Chordata</taxon>
        <taxon>Craniata</taxon>
        <taxon>Vertebrata</taxon>
        <taxon>Euteleostomi</taxon>
        <taxon>Lepidosauria</taxon>
        <taxon>Squamata</taxon>
        <taxon>Bifurcata</taxon>
        <taxon>Unidentata</taxon>
        <taxon>Episquamata</taxon>
        <taxon>Laterata</taxon>
        <taxon>Teiioidea</taxon>
        <taxon>Teiidae</taxon>
        <taxon>Salvator</taxon>
    </lineage>
</organism>
<evidence type="ECO:0000259" key="2">
    <source>
        <dbReference type="PROSITE" id="PS50076"/>
    </source>
</evidence>
<feature type="domain" description="J" evidence="2">
    <location>
        <begin position="11"/>
        <end position="69"/>
    </location>
</feature>
<dbReference type="InterPro" id="IPR043183">
    <property type="entry name" value="DNJB2/6-like"/>
</dbReference>
<dbReference type="Pfam" id="PF00226">
    <property type="entry name" value="DnaJ"/>
    <property type="match status" value="1"/>
</dbReference>
<name>A0A8D0BY02_SALMN</name>
<keyword evidence="1" id="KW-0143">Chaperone</keyword>
<dbReference type="AlphaFoldDB" id="A0A8D0BY02"/>
<dbReference type="PANTHER" id="PTHR45168">
    <property type="entry name" value="DNAJ HOMOLOG SUBFAMILY B MEMBER 2"/>
    <property type="match status" value="1"/>
</dbReference>
<dbReference type="PROSITE" id="PS50076">
    <property type="entry name" value="DNAJ_2"/>
    <property type="match status" value="1"/>
</dbReference>
<dbReference type="Ensembl" id="ENSSMRT00000016428.1">
    <property type="protein sequence ID" value="ENSSMRP00000014112.1"/>
    <property type="gene ID" value="ENSSMRG00000010980.1"/>
</dbReference>
<evidence type="ECO:0000256" key="1">
    <source>
        <dbReference type="ARBA" id="ARBA00023186"/>
    </source>
</evidence>
<dbReference type="GO" id="GO:0005789">
    <property type="term" value="C:endoplasmic reticulum membrane"/>
    <property type="evidence" value="ECO:0007669"/>
    <property type="project" value="TreeGrafter"/>
</dbReference>
<keyword evidence="4" id="KW-1185">Reference proteome</keyword>